<organism evidence="1 2">
    <name type="scientific">Actinacidiphila guanduensis</name>
    <dbReference type="NCBI Taxonomy" id="310781"/>
    <lineage>
        <taxon>Bacteria</taxon>
        <taxon>Bacillati</taxon>
        <taxon>Actinomycetota</taxon>
        <taxon>Actinomycetes</taxon>
        <taxon>Kitasatosporales</taxon>
        <taxon>Streptomycetaceae</taxon>
        <taxon>Actinacidiphila</taxon>
    </lineage>
</organism>
<sequence length="366" mass="37444">MTLRAGECVELPGGVLWVRYESFGPFAGADRGVPAALAAAPAAGRTGARGVPWGAGRGAGGRAQAQGPALLVAEPLAAAGAPLPMPAGAHARSGGGGPHGAALAVDPEALPEGGGVRVVLRGAAARGRLRLEAAGEDIADADLQGGWGSGDFVVGEIASHAGDWHFRPVLRPAGARPAAMVLDSGLPVASLGLQGALGGLLRAVPHWRTAPRAQPPARPDLGALYELADGTRGVVQALGDSYGRLDAPPHIELVRDRRRGEHLALDLVRAGAFRRVLLFASAYGDQGLRGLDGSVTLHSEHGADIGIGLAPCREPATACALALITRDGPDLVVRREARYLPVRAGLSPQRTLDYAYGWGLSWAPGR</sequence>
<gene>
    <name evidence="1" type="ORF">SAMN05216259_108305</name>
</gene>
<accession>A0A1H0I228</accession>
<dbReference type="EMBL" id="FNIE01000008">
    <property type="protein sequence ID" value="SDO25496.1"/>
    <property type="molecule type" value="Genomic_DNA"/>
</dbReference>
<reference evidence="1 2" key="1">
    <citation type="submission" date="2016-10" db="EMBL/GenBank/DDBJ databases">
        <authorList>
            <person name="de Groot N.N."/>
        </authorList>
    </citation>
    <scope>NUCLEOTIDE SEQUENCE [LARGE SCALE GENOMIC DNA]</scope>
    <source>
        <strain evidence="1 2">CGMCC 4.2022</strain>
    </source>
</reference>
<protein>
    <submittedName>
        <fullName evidence="1">Uncharacterized protein involved in tellurium resistance</fullName>
    </submittedName>
</protein>
<dbReference type="Proteomes" id="UP000199341">
    <property type="component" value="Unassembled WGS sequence"/>
</dbReference>
<evidence type="ECO:0000313" key="1">
    <source>
        <dbReference type="EMBL" id="SDO25496.1"/>
    </source>
</evidence>
<dbReference type="AlphaFoldDB" id="A0A1H0I228"/>
<name>A0A1H0I228_9ACTN</name>
<keyword evidence="2" id="KW-1185">Reference proteome</keyword>
<proteinExistence type="predicted"/>
<dbReference type="STRING" id="310781.SAMN05216259_108305"/>
<evidence type="ECO:0000313" key="2">
    <source>
        <dbReference type="Proteomes" id="UP000199341"/>
    </source>
</evidence>